<accession>A0A975BTV0</accession>
<evidence type="ECO:0000313" key="1">
    <source>
        <dbReference type="EMBL" id="QTA91611.1"/>
    </source>
</evidence>
<proteinExistence type="predicted"/>
<reference evidence="1" key="1">
    <citation type="journal article" date="2021" name="Microb. Physiol.">
        <title>Proteogenomic Insights into the Physiology of Marine, Sulfate-Reducing, Filamentous Desulfonema limicola and Desulfonema magnum.</title>
        <authorList>
            <person name="Schnaars V."/>
            <person name="Wohlbrand L."/>
            <person name="Scheve S."/>
            <person name="Hinrichs C."/>
            <person name="Reinhardt R."/>
            <person name="Rabus R."/>
        </authorList>
    </citation>
    <scope>NUCLEOTIDE SEQUENCE</scope>
    <source>
        <strain evidence="1">4be13</strain>
    </source>
</reference>
<dbReference type="EMBL" id="CP061800">
    <property type="protein sequence ID" value="QTA91611.1"/>
    <property type="molecule type" value="Genomic_DNA"/>
</dbReference>
<dbReference type="KEGG" id="dmm:dnm_076820"/>
<dbReference type="AlphaFoldDB" id="A0A975BTV0"/>
<evidence type="ECO:0008006" key="3">
    <source>
        <dbReference type="Google" id="ProtNLM"/>
    </source>
</evidence>
<organism evidence="1 2">
    <name type="scientific">Desulfonema magnum</name>
    <dbReference type="NCBI Taxonomy" id="45655"/>
    <lineage>
        <taxon>Bacteria</taxon>
        <taxon>Pseudomonadati</taxon>
        <taxon>Thermodesulfobacteriota</taxon>
        <taxon>Desulfobacteria</taxon>
        <taxon>Desulfobacterales</taxon>
        <taxon>Desulfococcaceae</taxon>
        <taxon>Desulfonema</taxon>
    </lineage>
</organism>
<evidence type="ECO:0000313" key="2">
    <source>
        <dbReference type="Proteomes" id="UP000663722"/>
    </source>
</evidence>
<name>A0A975BTV0_9BACT</name>
<dbReference type="Proteomes" id="UP000663722">
    <property type="component" value="Chromosome"/>
</dbReference>
<protein>
    <recommendedName>
        <fullName evidence="3">YkgJ family cysteine cluster protein</fullName>
    </recommendedName>
</protein>
<gene>
    <name evidence="1" type="ORF">dnm_076820</name>
</gene>
<sequence>MVRKLKRTVTSVLPVSNRRTGKCIHCGACCRLPYACSFLKRKPEGGYYCSVYFFRPLNCRKYPRTESEFITADTCGYRFENTVKTNTWTMSLILVVRSFFRKLIQFN</sequence>
<keyword evidence="2" id="KW-1185">Reference proteome</keyword>